<feature type="non-terminal residue" evidence="1">
    <location>
        <position position="1"/>
    </location>
</feature>
<organism evidence="1">
    <name type="scientific">marine sediment metagenome</name>
    <dbReference type="NCBI Taxonomy" id="412755"/>
    <lineage>
        <taxon>unclassified sequences</taxon>
        <taxon>metagenomes</taxon>
        <taxon>ecological metagenomes</taxon>
    </lineage>
</organism>
<protein>
    <submittedName>
        <fullName evidence="1">Uncharacterized protein</fullName>
    </submittedName>
</protein>
<dbReference type="EMBL" id="BARU01033916">
    <property type="protein sequence ID" value="GAH72899.1"/>
    <property type="molecule type" value="Genomic_DNA"/>
</dbReference>
<evidence type="ECO:0000313" key="1">
    <source>
        <dbReference type="EMBL" id="GAH72899.1"/>
    </source>
</evidence>
<sequence length="44" mass="4959">AIVLFELLNMIAESQIAQPKRVDEIFGRLPEGAKKHIKKRDGTP</sequence>
<reference evidence="1" key="1">
    <citation type="journal article" date="2014" name="Front. Microbiol.">
        <title>High frequency of phylogenetically diverse reductive dehalogenase-homologous genes in deep subseafloor sedimentary metagenomes.</title>
        <authorList>
            <person name="Kawai M."/>
            <person name="Futagami T."/>
            <person name="Toyoda A."/>
            <person name="Takaki Y."/>
            <person name="Nishi S."/>
            <person name="Hori S."/>
            <person name="Arai W."/>
            <person name="Tsubouchi T."/>
            <person name="Morono Y."/>
            <person name="Uchiyama I."/>
            <person name="Ito T."/>
            <person name="Fujiyama A."/>
            <person name="Inagaki F."/>
            <person name="Takami H."/>
        </authorList>
    </citation>
    <scope>NUCLEOTIDE SEQUENCE</scope>
    <source>
        <strain evidence="1">Expedition CK06-06</strain>
    </source>
</reference>
<name>X1J3F9_9ZZZZ</name>
<dbReference type="AlphaFoldDB" id="X1J3F9"/>
<proteinExistence type="predicted"/>
<gene>
    <name evidence="1" type="ORF">S03H2_53294</name>
</gene>
<accession>X1J3F9</accession>
<comment type="caution">
    <text evidence="1">The sequence shown here is derived from an EMBL/GenBank/DDBJ whole genome shotgun (WGS) entry which is preliminary data.</text>
</comment>